<dbReference type="PANTHER" id="PTHR10809:SF110">
    <property type="entry name" value="MSP DOMAIN-CONTAINING PROTEIN"/>
    <property type="match status" value="1"/>
</dbReference>
<dbReference type="AlphaFoldDB" id="A0A834L1Y1"/>
<protein>
    <recommendedName>
        <fullName evidence="3">MSP domain-containing protein</fullName>
    </recommendedName>
</protein>
<reference evidence="4" key="1">
    <citation type="submission" date="2019-11" db="EMBL/GenBank/DDBJ databases">
        <authorList>
            <person name="Liu Y."/>
            <person name="Hou J."/>
            <person name="Li T.-Q."/>
            <person name="Guan C.-H."/>
            <person name="Wu X."/>
            <person name="Wu H.-Z."/>
            <person name="Ling F."/>
            <person name="Zhang R."/>
            <person name="Shi X.-G."/>
            <person name="Ren J.-P."/>
            <person name="Chen E.-F."/>
            <person name="Sun J.-M."/>
        </authorList>
    </citation>
    <scope>NUCLEOTIDE SEQUENCE</scope>
    <source>
        <strain evidence="4">Adult_tree_wgs_1</strain>
        <tissue evidence="4">Leaves</tissue>
    </source>
</reference>
<dbReference type="Proteomes" id="UP000626092">
    <property type="component" value="Unassembled WGS sequence"/>
</dbReference>
<dbReference type="InterPro" id="IPR008962">
    <property type="entry name" value="PapD-like_sf"/>
</dbReference>
<dbReference type="Gene3D" id="2.60.40.10">
    <property type="entry name" value="Immunoglobulins"/>
    <property type="match status" value="1"/>
</dbReference>
<organism evidence="4 5">
    <name type="scientific">Rhododendron simsii</name>
    <name type="common">Sims's rhododendron</name>
    <dbReference type="NCBI Taxonomy" id="118357"/>
    <lineage>
        <taxon>Eukaryota</taxon>
        <taxon>Viridiplantae</taxon>
        <taxon>Streptophyta</taxon>
        <taxon>Embryophyta</taxon>
        <taxon>Tracheophyta</taxon>
        <taxon>Spermatophyta</taxon>
        <taxon>Magnoliopsida</taxon>
        <taxon>eudicotyledons</taxon>
        <taxon>Gunneridae</taxon>
        <taxon>Pentapetalae</taxon>
        <taxon>asterids</taxon>
        <taxon>Ericales</taxon>
        <taxon>Ericaceae</taxon>
        <taxon>Ericoideae</taxon>
        <taxon>Rhodoreae</taxon>
        <taxon>Rhododendron</taxon>
    </lineage>
</organism>
<feature type="compositionally biased region" description="Low complexity" evidence="2">
    <location>
        <begin position="30"/>
        <end position="49"/>
    </location>
</feature>
<dbReference type="OrthoDB" id="845153at2759"/>
<feature type="region of interest" description="Disordered" evidence="2">
    <location>
        <begin position="30"/>
        <end position="67"/>
    </location>
</feature>
<evidence type="ECO:0000256" key="2">
    <source>
        <dbReference type="SAM" id="MobiDB-lite"/>
    </source>
</evidence>
<dbReference type="GO" id="GO:0061817">
    <property type="term" value="P:endoplasmic reticulum-plasma membrane tethering"/>
    <property type="evidence" value="ECO:0007669"/>
    <property type="project" value="TreeGrafter"/>
</dbReference>
<name>A0A834L1Y1_RHOSS</name>
<dbReference type="InterPro" id="IPR016763">
    <property type="entry name" value="VAP"/>
</dbReference>
<dbReference type="InterPro" id="IPR013783">
    <property type="entry name" value="Ig-like_fold"/>
</dbReference>
<dbReference type="SUPFAM" id="SSF49354">
    <property type="entry name" value="PapD-like"/>
    <property type="match status" value="1"/>
</dbReference>
<dbReference type="GO" id="GO:0005886">
    <property type="term" value="C:plasma membrane"/>
    <property type="evidence" value="ECO:0007669"/>
    <property type="project" value="TreeGrafter"/>
</dbReference>
<proteinExistence type="inferred from homology"/>
<keyword evidence="5" id="KW-1185">Reference proteome</keyword>
<sequence length="462" mass="51898">MAIADRRKSLPSEAQPWKLCPFWQSRTASTSSTSSTQNLHNSHSSTHQNGAVPQNPRPSSKVSSVARSILPTRRRLRLDPSNNLYFPYEPGKQVRSAIRIKNTSRSHVAFKFQTTAPKSCYMRPPGGILAPRESIIATVFKFVEPPENNEKQPEQKSKELDQKSKVKFKIMSLKVKEGMDYIPELFEEQKDQVAVERVLRVVFLDVERPSPALEKLKRQLAEAEAELETRKKPPVDTGPRVVGEGLVIDEWKERREKYLARQQVGGVGVHPKLNLEYNNVTLGHRSCCKCMLTRCHVCAILSGSVYNGGHLIMKEAPPLSLSLSLPEDFELFPVFASGFVVKTTFILSHIPCTLSFKFYTSILFLNLLRVRIALVEKMKQVNKACILITLGAAFGLEAHMIVSKSLAFRQNWSAFGSRTQARVLPRAFDASKETDGKPSSYKQAAAEEPIRIVAYLSGWGPY</sequence>
<dbReference type="Pfam" id="PF00635">
    <property type="entry name" value="Motile_Sperm"/>
    <property type="match status" value="1"/>
</dbReference>
<dbReference type="InterPro" id="IPR000535">
    <property type="entry name" value="MSP_dom"/>
</dbReference>
<dbReference type="EMBL" id="WJXA01000552">
    <property type="protein sequence ID" value="KAF7112200.1"/>
    <property type="molecule type" value="Genomic_DNA"/>
</dbReference>
<feature type="compositionally biased region" description="Polar residues" evidence="2">
    <location>
        <begin position="57"/>
        <end position="66"/>
    </location>
</feature>
<evidence type="ECO:0000256" key="1">
    <source>
        <dbReference type="ARBA" id="ARBA00008932"/>
    </source>
</evidence>
<evidence type="ECO:0000313" key="5">
    <source>
        <dbReference type="Proteomes" id="UP000626092"/>
    </source>
</evidence>
<evidence type="ECO:0000259" key="3">
    <source>
        <dbReference type="PROSITE" id="PS50202"/>
    </source>
</evidence>
<feature type="domain" description="MSP" evidence="3">
    <location>
        <begin position="75"/>
        <end position="204"/>
    </location>
</feature>
<dbReference type="PANTHER" id="PTHR10809">
    <property type="entry name" value="VESICLE-ASSOCIATED MEMBRANE PROTEIN-ASSOCIATED PROTEIN"/>
    <property type="match status" value="1"/>
</dbReference>
<dbReference type="PROSITE" id="PS50202">
    <property type="entry name" value="MSP"/>
    <property type="match status" value="1"/>
</dbReference>
<evidence type="ECO:0000313" key="4">
    <source>
        <dbReference type="EMBL" id="KAF7112200.1"/>
    </source>
</evidence>
<comment type="caution">
    <text evidence="4">The sequence shown here is derived from an EMBL/GenBank/DDBJ whole genome shotgun (WGS) entry which is preliminary data.</text>
</comment>
<dbReference type="GO" id="GO:0090158">
    <property type="term" value="P:endoplasmic reticulum membrane organization"/>
    <property type="evidence" value="ECO:0007669"/>
    <property type="project" value="TreeGrafter"/>
</dbReference>
<comment type="similarity">
    <text evidence="1">Belongs to the VAMP-associated protein (VAP) (TC 9.B.17) family.</text>
</comment>
<accession>A0A834L1Y1</accession>
<gene>
    <name evidence="4" type="ORF">RHSIM_RhsimUnG0258100</name>
</gene>
<dbReference type="GO" id="GO:0005789">
    <property type="term" value="C:endoplasmic reticulum membrane"/>
    <property type="evidence" value="ECO:0007669"/>
    <property type="project" value="InterPro"/>
</dbReference>